<reference evidence="2 3" key="1">
    <citation type="submission" date="2021-01" db="EMBL/GenBank/DDBJ databases">
        <title>Cercospora kikuchii MAFF 305040 whole genome shotgun sequence.</title>
        <authorList>
            <person name="Kashiwa T."/>
            <person name="Suzuki T."/>
        </authorList>
    </citation>
    <scope>NUCLEOTIDE SEQUENCE [LARGE SCALE GENOMIC DNA]</scope>
    <source>
        <strain evidence="2 3">MAFF 305040</strain>
    </source>
</reference>
<dbReference type="Pfam" id="PF26146">
    <property type="entry name" value="PI-PLC_X"/>
    <property type="match status" value="1"/>
</dbReference>
<protein>
    <recommendedName>
        <fullName evidence="4">PLC-like phosphodiesterase</fullName>
    </recommendedName>
</protein>
<dbReference type="SUPFAM" id="SSF51695">
    <property type="entry name" value="PLC-like phosphodiesterases"/>
    <property type="match status" value="1"/>
</dbReference>
<evidence type="ECO:0000313" key="2">
    <source>
        <dbReference type="EMBL" id="GIZ44908.1"/>
    </source>
</evidence>
<dbReference type="PANTHER" id="PTHR13593:SF80">
    <property type="entry name" value="PLC-LIKE PHOSPHODIESTERASE"/>
    <property type="match status" value="1"/>
</dbReference>
<gene>
    <name evidence="2" type="ORF">CKM354_000809200</name>
</gene>
<feature type="signal peptide" evidence="1">
    <location>
        <begin position="1"/>
        <end position="21"/>
    </location>
</feature>
<evidence type="ECO:0000313" key="3">
    <source>
        <dbReference type="Proteomes" id="UP000825890"/>
    </source>
</evidence>
<keyword evidence="3" id="KW-1185">Reference proteome</keyword>
<dbReference type="RefSeq" id="XP_044659395.1">
    <property type="nucleotide sequence ID" value="XM_044803460.1"/>
</dbReference>
<dbReference type="EMBL" id="BOLY01000005">
    <property type="protein sequence ID" value="GIZ44908.1"/>
    <property type="molecule type" value="Genomic_DNA"/>
</dbReference>
<keyword evidence="1" id="KW-0732">Signal</keyword>
<dbReference type="InterPro" id="IPR051057">
    <property type="entry name" value="PI-PLC_domain"/>
</dbReference>
<comment type="caution">
    <text evidence="2">The sequence shown here is derived from an EMBL/GenBank/DDBJ whole genome shotgun (WGS) entry which is preliminary data.</text>
</comment>
<dbReference type="InterPro" id="IPR017946">
    <property type="entry name" value="PLC-like_Pdiesterase_TIM-brl"/>
</dbReference>
<dbReference type="GO" id="GO:0008081">
    <property type="term" value="F:phosphoric diester hydrolase activity"/>
    <property type="evidence" value="ECO:0007669"/>
    <property type="project" value="InterPro"/>
</dbReference>
<sequence length="357" mass="38102">MFKQLWQSVLFSSLTLHTVAAQTACNNSPDLCERSYSKINYLGAHNSPFLRDETTSFSTSGNQFYNTTTQLAAGVRLVSAQVQTPNDTSSDLHVCHTSCSLLDAGTLESWLTEIKTWMDANPNDVVTILLVNGASASASELGAAYTASGMDQYAYTPTNTTAHSDWPTLQTLISAGTRSMNFVASLSDNAAATYLMNEFTYIVENDYDNSAPTDFSCQVSRPSSLANQAATAVSNGYMTLVNHFLYENQAFVTGIQSPNETYTPVTNSPGSGVGTLGTAASDCTALYGRAPNFFLVDFFNVGPAIEAVDTLNGITATGRTTVPTALLSETSGSVPAMNRISTVYLGFSVALLAWILL</sequence>
<dbReference type="AlphaFoldDB" id="A0A9P3CV68"/>
<dbReference type="PANTHER" id="PTHR13593">
    <property type="match status" value="1"/>
</dbReference>
<evidence type="ECO:0008006" key="4">
    <source>
        <dbReference type="Google" id="ProtNLM"/>
    </source>
</evidence>
<dbReference type="GO" id="GO:0006629">
    <property type="term" value="P:lipid metabolic process"/>
    <property type="evidence" value="ECO:0007669"/>
    <property type="project" value="InterPro"/>
</dbReference>
<dbReference type="Gene3D" id="3.20.20.190">
    <property type="entry name" value="Phosphatidylinositol (PI) phosphodiesterase"/>
    <property type="match status" value="1"/>
</dbReference>
<feature type="chain" id="PRO_5040450056" description="PLC-like phosphodiesterase" evidence="1">
    <location>
        <begin position="22"/>
        <end position="357"/>
    </location>
</feature>
<name>A0A9P3CV68_9PEZI</name>
<dbReference type="Proteomes" id="UP000825890">
    <property type="component" value="Unassembled WGS sequence"/>
</dbReference>
<organism evidence="2 3">
    <name type="scientific">Cercospora kikuchii</name>
    <dbReference type="NCBI Taxonomy" id="84275"/>
    <lineage>
        <taxon>Eukaryota</taxon>
        <taxon>Fungi</taxon>
        <taxon>Dikarya</taxon>
        <taxon>Ascomycota</taxon>
        <taxon>Pezizomycotina</taxon>
        <taxon>Dothideomycetes</taxon>
        <taxon>Dothideomycetidae</taxon>
        <taxon>Mycosphaerellales</taxon>
        <taxon>Mycosphaerellaceae</taxon>
        <taxon>Cercospora</taxon>
    </lineage>
</organism>
<evidence type="ECO:0000256" key="1">
    <source>
        <dbReference type="SAM" id="SignalP"/>
    </source>
</evidence>
<proteinExistence type="predicted"/>
<accession>A0A9P3CV68</accession>
<dbReference type="OrthoDB" id="7984201at2759"/>
<dbReference type="GeneID" id="68293667"/>